<keyword evidence="3" id="KW-1185">Reference proteome</keyword>
<dbReference type="Pfam" id="PF13480">
    <property type="entry name" value="Acetyltransf_6"/>
    <property type="match status" value="1"/>
</dbReference>
<evidence type="ECO:0000259" key="1">
    <source>
        <dbReference type="Pfam" id="PF13480"/>
    </source>
</evidence>
<dbReference type="STRING" id="1120955.SAMN03080610_02936"/>
<dbReference type="EMBL" id="FMVW01000007">
    <property type="protein sequence ID" value="SCZ42537.1"/>
    <property type="molecule type" value="Genomic_DNA"/>
</dbReference>
<dbReference type="OrthoDB" id="213519at2"/>
<reference evidence="2 3" key="1">
    <citation type="submission" date="2016-10" db="EMBL/GenBank/DDBJ databases">
        <authorList>
            <person name="de Groot N.N."/>
        </authorList>
    </citation>
    <scope>NUCLEOTIDE SEQUENCE [LARGE SCALE GENOMIC DNA]</scope>
    <source>
        <strain evidence="2 3">DSM 2698</strain>
    </source>
</reference>
<dbReference type="AlphaFoldDB" id="A0A1G5NYY5"/>
<sequence>MEMMPLTSDAGWVKTPGPSTEPTFRLLIEKPEALSVHADEIERLASESLDANPFYLPAFLGPAIKAFGNGEVELALFYAGTRLVFFAPILCAPFHRGALRMAHIWSHNYGPLGVPLLDRARGHAVARALFADLADVGIELLMLNDTPALCDTWISMRRAADSRVHTIFREERPILTVEPDALQQFEAGISSQRRKDIGRLRRRLEDVGPVEFSTAIGPALPAALDDFLALEAAGWKGRRGTAILNHAGRRFAEDAILALGARDAARIERMTVGGKLAASSITFVSGSLLVPWKIAFDESFSHFSPGVQLLLRNTRLWLSDPTIARIDPLSNTADARLLTHYWHHSEPYESAVLEVTPSAARARLARSAEHGRRLLRRQARAVRDRLQERFGRS</sequence>
<accession>A0A1G5NYY5</accession>
<name>A0A1G5NYY5_AFIMA</name>
<dbReference type="SUPFAM" id="SSF55729">
    <property type="entry name" value="Acyl-CoA N-acyltransferases (Nat)"/>
    <property type="match status" value="1"/>
</dbReference>
<organism evidence="2 3">
    <name type="scientific">Afifella marina DSM 2698</name>
    <dbReference type="NCBI Taxonomy" id="1120955"/>
    <lineage>
        <taxon>Bacteria</taxon>
        <taxon>Pseudomonadati</taxon>
        <taxon>Pseudomonadota</taxon>
        <taxon>Alphaproteobacteria</taxon>
        <taxon>Hyphomicrobiales</taxon>
        <taxon>Afifellaceae</taxon>
        <taxon>Afifella</taxon>
    </lineage>
</organism>
<dbReference type="Proteomes" id="UP000199347">
    <property type="component" value="Unassembled WGS sequence"/>
</dbReference>
<dbReference type="InterPro" id="IPR038740">
    <property type="entry name" value="BioF2-like_GNAT_dom"/>
</dbReference>
<evidence type="ECO:0000313" key="3">
    <source>
        <dbReference type="Proteomes" id="UP000199347"/>
    </source>
</evidence>
<dbReference type="GO" id="GO:0016740">
    <property type="term" value="F:transferase activity"/>
    <property type="evidence" value="ECO:0007669"/>
    <property type="project" value="UniProtKB-KW"/>
</dbReference>
<protein>
    <submittedName>
        <fullName evidence="2">Acetyltransferase involved in cellulose biosynthesis, CelD/BcsL family</fullName>
    </submittedName>
</protein>
<keyword evidence="2" id="KW-0808">Transferase</keyword>
<feature type="domain" description="BioF2-like acetyltransferase" evidence="1">
    <location>
        <begin position="191"/>
        <end position="312"/>
    </location>
</feature>
<evidence type="ECO:0000313" key="2">
    <source>
        <dbReference type="EMBL" id="SCZ42537.1"/>
    </source>
</evidence>
<dbReference type="InterPro" id="IPR016181">
    <property type="entry name" value="Acyl_CoA_acyltransferase"/>
</dbReference>
<proteinExistence type="predicted"/>
<gene>
    <name evidence="2" type="ORF">SAMN03080610_02936</name>
</gene>